<evidence type="ECO:0000313" key="6">
    <source>
        <dbReference type="EMBL" id="ROQ01493.1"/>
    </source>
</evidence>
<dbReference type="PROSITE" id="PS50931">
    <property type="entry name" value="HTH_LYSR"/>
    <property type="match status" value="1"/>
</dbReference>
<evidence type="ECO:0000259" key="5">
    <source>
        <dbReference type="PROSITE" id="PS50931"/>
    </source>
</evidence>
<feature type="domain" description="HTH lysR-type" evidence="5">
    <location>
        <begin position="4"/>
        <end position="61"/>
    </location>
</feature>
<keyword evidence="3 6" id="KW-0238">DNA-binding</keyword>
<proteinExistence type="inferred from homology"/>
<keyword evidence="2" id="KW-0805">Transcription regulation</keyword>
<comment type="similarity">
    <text evidence="1">Belongs to the LysR transcriptional regulatory family.</text>
</comment>
<dbReference type="PRINTS" id="PR00039">
    <property type="entry name" value="HTHLYSR"/>
</dbReference>
<comment type="caution">
    <text evidence="6">The sequence shown here is derived from an EMBL/GenBank/DDBJ whole genome shotgun (WGS) entry which is preliminary data.</text>
</comment>
<sequence>MMHLELRHYRAFAVLAEALHFGRAAERLNMAQPQLSRLVGFIEREVGVVLLFRTTRAISLTPAGEVFFEQATRLLRQADAVVQVTRRAAAGMVGSITIGYMDFAISGPLPAILRGFREAWPQVDIALEHLWTERQHVALLDRRIDLGFLIGPFEHPDVAVVPVASDRLVVVGPEGHPLAAAAEIDLRTLADAPFIFGAPDKWRPFRNRIDRICLDHGFLPRVVQEPFNSDGIFGLVSAGLGITIYPERPLRIYPRGLVVRPIAGVDARIVTLAAWNRRNASRILENFIAVARSFAVAEDGHGAKGIDI</sequence>
<dbReference type="Pfam" id="PF00126">
    <property type="entry name" value="HTH_1"/>
    <property type="match status" value="1"/>
</dbReference>
<dbReference type="PANTHER" id="PTHR30346">
    <property type="entry name" value="TRANSCRIPTIONAL DUAL REGULATOR HCAR-RELATED"/>
    <property type="match status" value="1"/>
</dbReference>
<evidence type="ECO:0000256" key="4">
    <source>
        <dbReference type="ARBA" id="ARBA00023163"/>
    </source>
</evidence>
<organism evidence="6 7">
    <name type="scientific">Stella humosa</name>
    <dbReference type="NCBI Taxonomy" id="94"/>
    <lineage>
        <taxon>Bacteria</taxon>
        <taxon>Pseudomonadati</taxon>
        <taxon>Pseudomonadota</taxon>
        <taxon>Alphaproteobacteria</taxon>
        <taxon>Rhodospirillales</taxon>
        <taxon>Stellaceae</taxon>
        <taxon>Stella</taxon>
    </lineage>
</organism>
<evidence type="ECO:0000256" key="3">
    <source>
        <dbReference type="ARBA" id="ARBA00023125"/>
    </source>
</evidence>
<reference evidence="6 7" key="1">
    <citation type="submission" date="2018-11" db="EMBL/GenBank/DDBJ databases">
        <title>Genomic Encyclopedia of Type Strains, Phase IV (KMG-IV): sequencing the most valuable type-strain genomes for metagenomic binning, comparative biology and taxonomic classification.</title>
        <authorList>
            <person name="Goeker M."/>
        </authorList>
    </citation>
    <scope>NUCLEOTIDE SEQUENCE [LARGE SCALE GENOMIC DNA]</scope>
    <source>
        <strain evidence="6 7">DSM 5900</strain>
    </source>
</reference>
<dbReference type="EMBL" id="RJKX01000011">
    <property type="protein sequence ID" value="ROQ01493.1"/>
    <property type="molecule type" value="Genomic_DNA"/>
</dbReference>
<dbReference type="InterPro" id="IPR036390">
    <property type="entry name" value="WH_DNA-bd_sf"/>
</dbReference>
<dbReference type="GO" id="GO:0003700">
    <property type="term" value="F:DNA-binding transcription factor activity"/>
    <property type="evidence" value="ECO:0007669"/>
    <property type="project" value="InterPro"/>
</dbReference>
<dbReference type="OrthoDB" id="9811588at2"/>
<protein>
    <submittedName>
        <fullName evidence="6">DNA-binding transcriptional LysR family regulator</fullName>
    </submittedName>
</protein>
<dbReference type="CDD" id="cd08414">
    <property type="entry name" value="PBP2_LTTR_aromatics_like"/>
    <property type="match status" value="1"/>
</dbReference>
<evidence type="ECO:0000313" key="7">
    <source>
        <dbReference type="Proteomes" id="UP000278222"/>
    </source>
</evidence>
<accession>A0A3N1MCQ6</accession>
<dbReference type="Gene3D" id="1.10.10.10">
    <property type="entry name" value="Winged helix-like DNA-binding domain superfamily/Winged helix DNA-binding domain"/>
    <property type="match status" value="1"/>
</dbReference>
<dbReference type="GO" id="GO:0032993">
    <property type="term" value="C:protein-DNA complex"/>
    <property type="evidence" value="ECO:0007669"/>
    <property type="project" value="TreeGrafter"/>
</dbReference>
<dbReference type="FunFam" id="1.10.10.10:FF:000001">
    <property type="entry name" value="LysR family transcriptional regulator"/>
    <property type="match status" value="1"/>
</dbReference>
<dbReference type="PANTHER" id="PTHR30346:SF0">
    <property type="entry name" value="HCA OPERON TRANSCRIPTIONAL ACTIVATOR HCAR"/>
    <property type="match status" value="1"/>
</dbReference>
<dbReference type="RefSeq" id="WP_123688247.1">
    <property type="nucleotide sequence ID" value="NZ_AP019700.1"/>
</dbReference>
<keyword evidence="4" id="KW-0804">Transcription</keyword>
<keyword evidence="7" id="KW-1185">Reference proteome</keyword>
<dbReference type="InterPro" id="IPR005119">
    <property type="entry name" value="LysR_subst-bd"/>
</dbReference>
<name>A0A3N1MCQ6_9PROT</name>
<gene>
    <name evidence="6" type="ORF">EDC65_0672</name>
</gene>
<evidence type="ECO:0000256" key="1">
    <source>
        <dbReference type="ARBA" id="ARBA00009437"/>
    </source>
</evidence>
<dbReference type="GO" id="GO:0003677">
    <property type="term" value="F:DNA binding"/>
    <property type="evidence" value="ECO:0007669"/>
    <property type="project" value="UniProtKB-KW"/>
</dbReference>
<dbReference type="InterPro" id="IPR000847">
    <property type="entry name" value="LysR_HTH_N"/>
</dbReference>
<dbReference type="SUPFAM" id="SSF46785">
    <property type="entry name" value="Winged helix' DNA-binding domain"/>
    <property type="match status" value="1"/>
</dbReference>
<dbReference type="SUPFAM" id="SSF53850">
    <property type="entry name" value="Periplasmic binding protein-like II"/>
    <property type="match status" value="1"/>
</dbReference>
<dbReference type="InterPro" id="IPR036388">
    <property type="entry name" value="WH-like_DNA-bd_sf"/>
</dbReference>
<evidence type="ECO:0000256" key="2">
    <source>
        <dbReference type="ARBA" id="ARBA00023015"/>
    </source>
</evidence>
<dbReference type="Pfam" id="PF03466">
    <property type="entry name" value="LysR_substrate"/>
    <property type="match status" value="1"/>
</dbReference>
<dbReference type="AlphaFoldDB" id="A0A3N1MCQ6"/>
<dbReference type="Gene3D" id="3.40.190.10">
    <property type="entry name" value="Periplasmic binding protein-like II"/>
    <property type="match status" value="2"/>
</dbReference>
<dbReference type="Proteomes" id="UP000278222">
    <property type="component" value="Unassembled WGS sequence"/>
</dbReference>